<dbReference type="PANTHER" id="PTHR34387:SF2">
    <property type="entry name" value="SLR1258 PROTEIN"/>
    <property type="match status" value="1"/>
</dbReference>
<reference evidence="3 4" key="1">
    <citation type="submission" date="2018-09" db="EMBL/GenBank/DDBJ databases">
        <title>Discovery and Ecogenomic Context for Candidatus Cryosericales, a Global Caldiserica Order Active in Thawing Permafrost.</title>
        <authorList>
            <person name="Martinez M.A."/>
            <person name="Woodcroft B.J."/>
            <person name="Ignacio Espinoza J.C."/>
            <person name="Zayed A."/>
            <person name="Singleton C.M."/>
            <person name="Boyd J."/>
            <person name="Li Y.-F."/>
            <person name="Purvine S."/>
            <person name="Maughan H."/>
            <person name="Hodgkins S.B."/>
            <person name="Anderson D."/>
            <person name="Sederholm M."/>
            <person name="Temperton B."/>
            <person name="Saleska S.R."/>
            <person name="Tyson G.W."/>
            <person name="Rich V.I."/>
        </authorList>
    </citation>
    <scope>NUCLEOTIDE SEQUENCE [LARGE SCALE GENOMIC DNA]</scope>
    <source>
        <strain evidence="3 4">SMC7</strain>
    </source>
</reference>
<dbReference type="InterPro" id="IPR007497">
    <property type="entry name" value="SIMPL/DUF541"/>
</dbReference>
<evidence type="ECO:0000256" key="2">
    <source>
        <dbReference type="SAM" id="Phobius"/>
    </source>
</evidence>
<dbReference type="EMBL" id="QXIS01000006">
    <property type="protein sequence ID" value="RIE06610.1"/>
    <property type="molecule type" value="Genomic_DNA"/>
</dbReference>
<dbReference type="PANTHER" id="PTHR34387">
    <property type="entry name" value="SLR1258 PROTEIN"/>
    <property type="match status" value="1"/>
</dbReference>
<keyword evidence="4" id="KW-1185">Reference proteome</keyword>
<protein>
    <submittedName>
        <fullName evidence="3">DUF541 domain-containing protein</fullName>
    </submittedName>
</protein>
<evidence type="ECO:0000313" key="3">
    <source>
        <dbReference type="EMBL" id="RIE06610.1"/>
    </source>
</evidence>
<accession>A0A398CWN8</accession>
<keyword evidence="2" id="KW-0812">Transmembrane</keyword>
<dbReference type="AlphaFoldDB" id="A0A398CWN8"/>
<dbReference type="Pfam" id="PF04402">
    <property type="entry name" value="SIMPL"/>
    <property type="match status" value="1"/>
</dbReference>
<organism evidence="3 4">
    <name type="scientific">Candidatus Cryosericum terrychapinii</name>
    <dbReference type="NCBI Taxonomy" id="2290919"/>
    <lineage>
        <taxon>Bacteria</taxon>
        <taxon>Pseudomonadati</taxon>
        <taxon>Caldisericota/Cryosericota group</taxon>
        <taxon>Candidatus Cryosericota</taxon>
        <taxon>Candidatus Cryosericia</taxon>
        <taxon>Candidatus Cryosericales</taxon>
        <taxon>Candidatus Cryosericaceae</taxon>
        <taxon>Candidatus Cryosericum</taxon>
    </lineage>
</organism>
<dbReference type="OrthoDB" id="9813144at2"/>
<dbReference type="Gene3D" id="3.30.110.170">
    <property type="entry name" value="Protein of unknown function (DUF541), domain 1"/>
    <property type="match status" value="1"/>
</dbReference>
<keyword evidence="2" id="KW-1133">Transmembrane helix</keyword>
<sequence length="303" mass="32569">MRVCMRPSGQPTGRKTSPTMGTLTQPQRPSSEHETRLTERRQAHTLFVYYRRYSMKRFAFVALQSIAIVAIAAAIALSPAVGARQLVKADTSTVPPTVSVTGTGKVTVKPTIARINFGVFTHNDTANAAQTANDAIMIKITAALKAAGIKEEDIQTTGYSLQPRYVWDKTTEKNSIDGYDMNHNMTVIVRAIQDAGKTVSLIADNGANTVDGISFEVDDATLEQTKLAALDLAMTSARKRADVVAKAAGKTILSVQTVVVNENTYTPYPMYRADAAVNTTSAAAPVEAGTTDIVMSVSVTYLF</sequence>
<dbReference type="Proteomes" id="UP000266328">
    <property type="component" value="Unassembled WGS sequence"/>
</dbReference>
<feature type="compositionally biased region" description="Polar residues" evidence="1">
    <location>
        <begin position="9"/>
        <end position="29"/>
    </location>
</feature>
<dbReference type="GO" id="GO:0006974">
    <property type="term" value="P:DNA damage response"/>
    <property type="evidence" value="ECO:0007669"/>
    <property type="project" value="TreeGrafter"/>
</dbReference>
<feature type="region of interest" description="Disordered" evidence="1">
    <location>
        <begin position="1"/>
        <end position="37"/>
    </location>
</feature>
<gene>
    <name evidence="3" type="ORF">SMC7_00960</name>
</gene>
<name>A0A398CWN8_9BACT</name>
<evidence type="ECO:0000313" key="4">
    <source>
        <dbReference type="Proteomes" id="UP000266328"/>
    </source>
</evidence>
<dbReference type="InterPro" id="IPR052022">
    <property type="entry name" value="26kDa_periplasmic_antigen"/>
</dbReference>
<keyword evidence="2" id="KW-0472">Membrane</keyword>
<dbReference type="Gene3D" id="3.30.70.2970">
    <property type="entry name" value="Protein of unknown function (DUF541), domain 2"/>
    <property type="match status" value="1"/>
</dbReference>
<evidence type="ECO:0000256" key="1">
    <source>
        <dbReference type="SAM" id="MobiDB-lite"/>
    </source>
</evidence>
<proteinExistence type="predicted"/>
<feature type="transmembrane region" description="Helical" evidence="2">
    <location>
        <begin position="58"/>
        <end position="77"/>
    </location>
</feature>
<comment type="caution">
    <text evidence="3">The sequence shown here is derived from an EMBL/GenBank/DDBJ whole genome shotgun (WGS) entry which is preliminary data.</text>
</comment>